<evidence type="ECO:0000313" key="9">
    <source>
        <dbReference type="EMBL" id="MFD2692195.1"/>
    </source>
</evidence>
<keyword evidence="2 7" id="KW-0813">Transport</keyword>
<dbReference type="InterPro" id="IPR051393">
    <property type="entry name" value="ABC_transporter_permease"/>
</dbReference>
<dbReference type="PROSITE" id="PS50928">
    <property type="entry name" value="ABC_TM1"/>
    <property type="match status" value="1"/>
</dbReference>
<dbReference type="Pfam" id="PF00528">
    <property type="entry name" value="BPD_transp_1"/>
    <property type="match status" value="1"/>
</dbReference>
<feature type="transmembrane region" description="Helical" evidence="7">
    <location>
        <begin position="263"/>
        <end position="282"/>
    </location>
</feature>
<accession>A0ABW5S121</accession>
<dbReference type="RefSeq" id="WP_253058766.1">
    <property type="nucleotide sequence ID" value="NZ_JAMXWM010000003.1"/>
</dbReference>
<feature type="transmembrane region" description="Helical" evidence="7">
    <location>
        <begin position="106"/>
        <end position="126"/>
    </location>
</feature>
<dbReference type="Gene3D" id="1.10.3720.10">
    <property type="entry name" value="MetI-like"/>
    <property type="match status" value="1"/>
</dbReference>
<dbReference type="InterPro" id="IPR000515">
    <property type="entry name" value="MetI-like"/>
</dbReference>
<evidence type="ECO:0000313" key="10">
    <source>
        <dbReference type="Proteomes" id="UP001597399"/>
    </source>
</evidence>
<dbReference type="PANTHER" id="PTHR30193:SF37">
    <property type="entry name" value="INNER MEMBRANE ABC TRANSPORTER PERMEASE PROTEIN YCJO"/>
    <property type="match status" value="1"/>
</dbReference>
<evidence type="ECO:0000256" key="1">
    <source>
        <dbReference type="ARBA" id="ARBA00004651"/>
    </source>
</evidence>
<reference evidence="10" key="1">
    <citation type="journal article" date="2019" name="Int. J. Syst. Evol. Microbiol.">
        <title>The Global Catalogue of Microorganisms (GCM) 10K type strain sequencing project: providing services to taxonomists for standard genome sequencing and annotation.</title>
        <authorList>
            <consortium name="The Broad Institute Genomics Platform"/>
            <consortium name="The Broad Institute Genome Sequencing Center for Infectious Disease"/>
            <person name="Wu L."/>
            <person name="Ma J."/>
        </authorList>
    </citation>
    <scope>NUCLEOTIDE SEQUENCE [LARGE SCALE GENOMIC DNA]</scope>
    <source>
        <strain evidence="10">TISTR 2466</strain>
    </source>
</reference>
<dbReference type="InterPro" id="IPR035906">
    <property type="entry name" value="MetI-like_sf"/>
</dbReference>
<keyword evidence="6 7" id="KW-0472">Membrane</keyword>
<feature type="transmembrane region" description="Helical" evidence="7">
    <location>
        <begin position="73"/>
        <end position="94"/>
    </location>
</feature>
<proteinExistence type="inferred from homology"/>
<sequence length="291" mass="33579">MRHRMQGFGSFALFIGVPVIPLIVFWFIPMFVSLWLSFTDWDYISPEIHYVQLDNYVTVLKSPDFLGALWNTFFFAFWTTVPTLIIGFLLALLLRVQIKGRPLFKALIFSPWVTPMVAMSIVWSWIYEPKIGLLNQFLGWLQLPQPEWLQSSTFAMWAVIIVTVWKSVGWCMIFYCDALGKISDEFIDVCKLEGATIWQCIRKLYLPLVSPITLFLAVTLIISAMQAYDQIQVMTQGGPAGSTRTLLYLYYQMAFQQFNMGQATAVAIILVIITAVISLIQFRLSKYWVHY</sequence>
<dbReference type="EMBL" id="JBHUMQ010000001">
    <property type="protein sequence ID" value="MFD2692195.1"/>
    <property type="molecule type" value="Genomic_DNA"/>
</dbReference>
<dbReference type="SUPFAM" id="SSF161098">
    <property type="entry name" value="MetI-like"/>
    <property type="match status" value="1"/>
</dbReference>
<feature type="transmembrane region" description="Helical" evidence="7">
    <location>
        <begin position="154"/>
        <end position="176"/>
    </location>
</feature>
<protein>
    <submittedName>
        <fullName evidence="9">Carbohydrate ABC transporter permease</fullName>
    </submittedName>
</protein>
<dbReference type="CDD" id="cd06261">
    <property type="entry name" value="TM_PBP2"/>
    <property type="match status" value="1"/>
</dbReference>
<evidence type="ECO:0000256" key="2">
    <source>
        <dbReference type="ARBA" id="ARBA00022448"/>
    </source>
</evidence>
<keyword evidence="3" id="KW-1003">Cell membrane</keyword>
<comment type="subcellular location">
    <subcellularLocation>
        <location evidence="1 7">Cell membrane</location>
        <topology evidence="1 7">Multi-pass membrane protein</topology>
    </subcellularLocation>
</comment>
<keyword evidence="10" id="KW-1185">Reference proteome</keyword>
<dbReference type="Proteomes" id="UP001597399">
    <property type="component" value="Unassembled WGS sequence"/>
</dbReference>
<comment type="caution">
    <text evidence="9">The sequence shown here is derived from an EMBL/GenBank/DDBJ whole genome shotgun (WGS) entry which is preliminary data.</text>
</comment>
<keyword evidence="4 7" id="KW-0812">Transmembrane</keyword>
<keyword evidence="5 7" id="KW-1133">Transmembrane helix</keyword>
<organism evidence="9 10">
    <name type="scientific">Sporolactobacillus shoreicorticis</name>
    <dbReference type="NCBI Taxonomy" id="1923877"/>
    <lineage>
        <taxon>Bacteria</taxon>
        <taxon>Bacillati</taxon>
        <taxon>Bacillota</taxon>
        <taxon>Bacilli</taxon>
        <taxon>Bacillales</taxon>
        <taxon>Sporolactobacillaceae</taxon>
        <taxon>Sporolactobacillus</taxon>
    </lineage>
</organism>
<evidence type="ECO:0000256" key="4">
    <source>
        <dbReference type="ARBA" id="ARBA00022692"/>
    </source>
</evidence>
<evidence type="ECO:0000259" key="8">
    <source>
        <dbReference type="PROSITE" id="PS50928"/>
    </source>
</evidence>
<evidence type="ECO:0000256" key="7">
    <source>
        <dbReference type="RuleBase" id="RU363032"/>
    </source>
</evidence>
<feature type="domain" description="ABC transmembrane type-1" evidence="8">
    <location>
        <begin position="69"/>
        <end position="281"/>
    </location>
</feature>
<comment type="similarity">
    <text evidence="7">Belongs to the binding-protein-dependent transport system permease family.</text>
</comment>
<feature type="transmembrane region" description="Helical" evidence="7">
    <location>
        <begin position="204"/>
        <end position="225"/>
    </location>
</feature>
<evidence type="ECO:0000256" key="3">
    <source>
        <dbReference type="ARBA" id="ARBA00022475"/>
    </source>
</evidence>
<dbReference type="PANTHER" id="PTHR30193">
    <property type="entry name" value="ABC TRANSPORTER PERMEASE PROTEIN"/>
    <property type="match status" value="1"/>
</dbReference>
<feature type="transmembrane region" description="Helical" evidence="7">
    <location>
        <begin position="12"/>
        <end position="36"/>
    </location>
</feature>
<gene>
    <name evidence="9" type="ORF">ACFSUE_00840</name>
</gene>
<evidence type="ECO:0000256" key="6">
    <source>
        <dbReference type="ARBA" id="ARBA00023136"/>
    </source>
</evidence>
<evidence type="ECO:0000256" key="5">
    <source>
        <dbReference type="ARBA" id="ARBA00022989"/>
    </source>
</evidence>
<name>A0ABW5S121_9BACL</name>